<proteinExistence type="predicted"/>
<dbReference type="AlphaFoldDB" id="A0A0A9D8I4"/>
<reference evidence="1" key="1">
    <citation type="submission" date="2014-09" db="EMBL/GenBank/DDBJ databases">
        <authorList>
            <person name="Magalhaes I.L.F."/>
            <person name="Oliveira U."/>
            <person name="Santos F.R."/>
            <person name="Vidigal T.H.D.A."/>
            <person name="Brescovit A.D."/>
            <person name="Santos A.J."/>
        </authorList>
    </citation>
    <scope>NUCLEOTIDE SEQUENCE</scope>
    <source>
        <tissue evidence="1">Shoot tissue taken approximately 20 cm above the soil surface</tissue>
    </source>
</reference>
<organism evidence="1">
    <name type="scientific">Arundo donax</name>
    <name type="common">Giant reed</name>
    <name type="synonym">Donax arundinaceus</name>
    <dbReference type="NCBI Taxonomy" id="35708"/>
    <lineage>
        <taxon>Eukaryota</taxon>
        <taxon>Viridiplantae</taxon>
        <taxon>Streptophyta</taxon>
        <taxon>Embryophyta</taxon>
        <taxon>Tracheophyta</taxon>
        <taxon>Spermatophyta</taxon>
        <taxon>Magnoliopsida</taxon>
        <taxon>Liliopsida</taxon>
        <taxon>Poales</taxon>
        <taxon>Poaceae</taxon>
        <taxon>PACMAD clade</taxon>
        <taxon>Arundinoideae</taxon>
        <taxon>Arundineae</taxon>
        <taxon>Arundo</taxon>
    </lineage>
</organism>
<evidence type="ECO:0000313" key="1">
    <source>
        <dbReference type="EMBL" id="JAD80042.1"/>
    </source>
</evidence>
<protein>
    <submittedName>
        <fullName evidence="1">Uncharacterized protein</fullName>
    </submittedName>
</protein>
<name>A0A0A9D8I4_ARUDO</name>
<sequence length="71" mass="8054">MVFDSWQEGEDDYNTCLSFWILCSSRATKGRQGRVPISKCFICSRQSSRERLMKEECIEGTSSIIGVGARL</sequence>
<accession>A0A0A9D8I4</accession>
<reference evidence="1" key="2">
    <citation type="journal article" date="2015" name="Data Brief">
        <title>Shoot transcriptome of the giant reed, Arundo donax.</title>
        <authorList>
            <person name="Barrero R.A."/>
            <person name="Guerrero F.D."/>
            <person name="Moolhuijzen P."/>
            <person name="Goolsby J.A."/>
            <person name="Tidwell J."/>
            <person name="Bellgard S.E."/>
            <person name="Bellgard M.I."/>
        </authorList>
    </citation>
    <scope>NUCLEOTIDE SEQUENCE</scope>
    <source>
        <tissue evidence="1">Shoot tissue taken approximately 20 cm above the soil surface</tissue>
    </source>
</reference>
<dbReference type="EMBL" id="GBRH01217853">
    <property type="protein sequence ID" value="JAD80042.1"/>
    <property type="molecule type" value="Transcribed_RNA"/>
</dbReference>